<gene>
    <name evidence="1" type="ORF">BDN71DRAFT_1380645</name>
</gene>
<dbReference type="AlphaFoldDB" id="A0A9P6A8S7"/>
<comment type="caution">
    <text evidence="1">The sequence shown here is derived from an EMBL/GenBank/DDBJ whole genome shotgun (WGS) entry which is preliminary data.</text>
</comment>
<dbReference type="EMBL" id="MU154524">
    <property type="protein sequence ID" value="KAF9501253.1"/>
    <property type="molecule type" value="Genomic_DNA"/>
</dbReference>
<evidence type="ECO:0000313" key="1">
    <source>
        <dbReference type="EMBL" id="KAF9501253.1"/>
    </source>
</evidence>
<evidence type="ECO:0000313" key="2">
    <source>
        <dbReference type="Proteomes" id="UP000807025"/>
    </source>
</evidence>
<proteinExistence type="predicted"/>
<dbReference type="OrthoDB" id="5277092at2759"/>
<keyword evidence="2" id="KW-1185">Reference proteome</keyword>
<protein>
    <submittedName>
        <fullName evidence="1">Uncharacterized protein</fullName>
    </submittedName>
</protein>
<name>A0A9P6A8S7_PLEER</name>
<organism evidence="1 2">
    <name type="scientific">Pleurotus eryngii</name>
    <name type="common">Boletus of the steppes</name>
    <dbReference type="NCBI Taxonomy" id="5323"/>
    <lineage>
        <taxon>Eukaryota</taxon>
        <taxon>Fungi</taxon>
        <taxon>Dikarya</taxon>
        <taxon>Basidiomycota</taxon>
        <taxon>Agaricomycotina</taxon>
        <taxon>Agaricomycetes</taxon>
        <taxon>Agaricomycetidae</taxon>
        <taxon>Agaricales</taxon>
        <taxon>Pleurotineae</taxon>
        <taxon>Pleurotaceae</taxon>
        <taxon>Pleurotus</taxon>
    </lineage>
</organism>
<accession>A0A9P6A8S7</accession>
<sequence>MPPEEQPAEKALKDFISVDPASKYTFDSERNAPTSEICREKDRECVKLQMHSKKMFESMQDLGFFCVLPMDPARTYIECTPLPK</sequence>
<reference evidence="1" key="1">
    <citation type="submission" date="2020-11" db="EMBL/GenBank/DDBJ databases">
        <authorList>
            <consortium name="DOE Joint Genome Institute"/>
            <person name="Ahrendt S."/>
            <person name="Riley R."/>
            <person name="Andreopoulos W."/>
            <person name="Labutti K."/>
            <person name="Pangilinan J."/>
            <person name="Ruiz-Duenas F.J."/>
            <person name="Barrasa J.M."/>
            <person name="Sanchez-Garcia M."/>
            <person name="Camarero S."/>
            <person name="Miyauchi S."/>
            <person name="Serrano A."/>
            <person name="Linde D."/>
            <person name="Babiker R."/>
            <person name="Drula E."/>
            <person name="Ayuso-Fernandez I."/>
            <person name="Pacheco R."/>
            <person name="Padilla G."/>
            <person name="Ferreira P."/>
            <person name="Barriuso J."/>
            <person name="Kellner H."/>
            <person name="Castanera R."/>
            <person name="Alfaro M."/>
            <person name="Ramirez L."/>
            <person name="Pisabarro A.G."/>
            <person name="Kuo A."/>
            <person name="Tritt A."/>
            <person name="Lipzen A."/>
            <person name="He G."/>
            <person name="Yan M."/>
            <person name="Ng V."/>
            <person name="Cullen D."/>
            <person name="Martin F."/>
            <person name="Rosso M.-N."/>
            <person name="Henrissat B."/>
            <person name="Hibbett D."/>
            <person name="Martinez A.T."/>
            <person name="Grigoriev I.V."/>
        </authorList>
    </citation>
    <scope>NUCLEOTIDE SEQUENCE</scope>
    <source>
        <strain evidence="1">ATCC 90797</strain>
    </source>
</reference>
<dbReference type="Proteomes" id="UP000807025">
    <property type="component" value="Unassembled WGS sequence"/>
</dbReference>